<dbReference type="AlphaFoldDB" id="J3LPB0"/>
<reference evidence="2" key="1">
    <citation type="journal article" date="2013" name="Nat. Commun.">
        <title>Whole-genome sequencing of Oryza brachyantha reveals mechanisms underlying Oryza genome evolution.</title>
        <authorList>
            <person name="Chen J."/>
            <person name="Huang Q."/>
            <person name="Gao D."/>
            <person name="Wang J."/>
            <person name="Lang Y."/>
            <person name="Liu T."/>
            <person name="Li B."/>
            <person name="Bai Z."/>
            <person name="Luis Goicoechea J."/>
            <person name="Liang C."/>
            <person name="Chen C."/>
            <person name="Zhang W."/>
            <person name="Sun S."/>
            <person name="Liao Y."/>
            <person name="Zhang X."/>
            <person name="Yang L."/>
            <person name="Song C."/>
            <person name="Wang M."/>
            <person name="Shi J."/>
            <person name="Liu G."/>
            <person name="Liu J."/>
            <person name="Zhou H."/>
            <person name="Zhou W."/>
            <person name="Yu Q."/>
            <person name="An N."/>
            <person name="Chen Y."/>
            <person name="Cai Q."/>
            <person name="Wang B."/>
            <person name="Liu B."/>
            <person name="Min J."/>
            <person name="Huang Y."/>
            <person name="Wu H."/>
            <person name="Li Z."/>
            <person name="Zhang Y."/>
            <person name="Yin Y."/>
            <person name="Song W."/>
            <person name="Jiang J."/>
            <person name="Jackson S.A."/>
            <person name="Wing R.A."/>
            <person name="Wang J."/>
            <person name="Chen M."/>
        </authorList>
    </citation>
    <scope>NUCLEOTIDE SEQUENCE [LARGE SCALE GENOMIC DNA]</scope>
    <source>
        <strain evidence="2">cv. IRGC 101232</strain>
    </source>
</reference>
<proteinExistence type="predicted"/>
<accession>J3LPB0</accession>
<keyword evidence="3" id="KW-1185">Reference proteome</keyword>
<keyword evidence="1" id="KW-0472">Membrane</keyword>
<evidence type="ECO:0000313" key="2">
    <source>
        <dbReference type="EnsemblPlants" id="OB03G28860.1"/>
    </source>
</evidence>
<keyword evidence="1" id="KW-1133">Transmembrane helix</keyword>
<evidence type="ECO:0000256" key="1">
    <source>
        <dbReference type="SAM" id="Phobius"/>
    </source>
</evidence>
<dbReference type="EnsemblPlants" id="OB03G28860.1">
    <property type="protein sequence ID" value="OB03G28860.1"/>
    <property type="gene ID" value="OB03G28860"/>
</dbReference>
<feature type="transmembrane region" description="Helical" evidence="1">
    <location>
        <begin position="74"/>
        <end position="94"/>
    </location>
</feature>
<reference evidence="2" key="2">
    <citation type="submission" date="2013-04" db="UniProtKB">
        <authorList>
            <consortium name="EnsemblPlants"/>
        </authorList>
    </citation>
    <scope>IDENTIFICATION</scope>
</reference>
<evidence type="ECO:0000313" key="3">
    <source>
        <dbReference type="Proteomes" id="UP000006038"/>
    </source>
</evidence>
<name>J3LPB0_ORYBR</name>
<dbReference type="HOGENOM" id="CLU_2190711_0_0_1"/>
<protein>
    <submittedName>
        <fullName evidence="2">Uncharacterized protein</fullName>
    </submittedName>
</protein>
<feature type="transmembrane region" description="Helical" evidence="1">
    <location>
        <begin position="30"/>
        <end position="53"/>
    </location>
</feature>
<sequence length="109" mass="12387">MYPRCVAVGRFATVAGPALSRPIIFHLFSFVFITAYLPICYSFFHVVFITTSFKSTRVTQISASAPDMDMIRQTLLWAFQHLQFLLFCFCIMMSRVGNANGLVSDLQMD</sequence>
<keyword evidence="1" id="KW-0812">Transmembrane</keyword>
<dbReference type="Proteomes" id="UP000006038">
    <property type="component" value="Chromosome 3"/>
</dbReference>
<dbReference type="Gramene" id="OB03G28860.1">
    <property type="protein sequence ID" value="OB03G28860.1"/>
    <property type="gene ID" value="OB03G28860"/>
</dbReference>
<organism evidence="2">
    <name type="scientific">Oryza brachyantha</name>
    <name type="common">malo sina</name>
    <dbReference type="NCBI Taxonomy" id="4533"/>
    <lineage>
        <taxon>Eukaryota</taxon>
        <taxon>Viridiplantae</taxon>
        <taxon>Streptophyta</taxon>
        <taxon>Embryophyta</taxon>
        <taxon>Tracheophyta</taxon>
        <taxon>Spermatophyta</taxon>
        <taxon>Magnoliopsida</taxon>
        <taxon>Liliopsida</taxon>
        <taxon>Poales</taxon>
        <taxon>Poaceae</taxon>
        <taxon>BOP clade</taxon>
        <taxon>Oryzoideae</taxon>
        <taxon>Oryzeae</taxon>
        <taxon>Oryzinae</taxon>
        <taxon>Oryza</taxon>
    </lineage>
</organism>